<accession>A0A6G9XYB7</accession>
<dbReference type="AlphaFoldDB" id="A0A6G9XYB7"/>
<dbReference type="RefSeq" id="WP_167464987.1">
    <property type="nucleotide sequence ID" value="NZ_CP046171.1"/>
</dbReference>
<feature type="compositionally biased region" description="Polar residues" evidence="1">
    <location>
        <begin position="865"/>
        <end position="878"/>
    </location>
</feature>
<dbReference type="InterPro" id="IPR016024">
    <property type="entry name" value="ARM-type_fold"/>
</dbReference>
<evidence type="ECO:0000256" key="2">
    <source>
        <dbReference type="SAM" id="Phobius"/>
    </source>
</evidence>
<dbReference type="Proteomes" id="UP000501705">
    <property type="component" value="Chromosome"/>
</dbReference>
<keyword evidence="2" id="KW-1133">Transmembrane helix</keyword>
<feature type="transmembrane region" description="Helical" evidence="2">
    <location>
        <begin position="198"/>
        <end position="217"/>
    </location>
</feature>
<sequence>MAGPGGTEVDRIAVRVVPNTEGFRKSLDRFIERMERALRIRVRVVPDTRDFEDAVRRTRQRPARVPVEPDFDREFMTRMRRELAQAARAAGARIPLTPDGDVLRRELHRLISDAEGSTRVRFGADMDPEAMARLRRDIEDQIESVRRYGREWDDAARRVDRHRDTVERAGRGIDNSISNSFNTTITKIRRGFFTLGRILLLVAAIASPGLGLIVGLLASIPALVSAAGIAFAAVALGMDGIKRSAEQLRPEVDALKASLSREWENRLTPIFQQLKDSRIFATLDEGLRKTVNGLSDIVQGFTDVVTSARGISQLQTVLGKTGEFFSQLKGFTVDMTSAFLTMTESGANNFGKLSASLNRFGQDFNALIQRLTTDGTFDRMFTGLSQTFDGLVVLFDKLFDAGARAMGSLGEPIGRFLASFGDFFLRTEPLFSSFAANLLNIGSQIFASLGPILEKLAPSLTKLMDLIGNGLVEAIRIFGQFLDPIAVSLNSALLPAFKALEPSLPKLTQSFSDIAVSLGNGFAQAIDAIAPSLPVLVSELAQLAVIFADGLAQALPQLTPLFVQLVKVFADFLVKLEPLIPKLVEFAEVWVSEMVELLPQLTPLFERLITEVLPKLLDIVIAILPYAIQFLDWFIRALPHIEAFASRILDVAVPAIQFLLGVVSTVFDLIKAIVGTALDAIVTTIRTWKAIVTGDWESAWNQMTGFLERTLSRWLTFLMDAADTFTNWFRDLPQKAKDSLGDLGSYLIDSGKALLRGFVTGITLVIPEMLATVRNALGALRDLFPFSPAKEGPFSGQGWVLYSGESVGEAFAEGMTSQQQKIVDAAKRMMQAAREIFGDTGQLGLIIMVGAVDDAGKKISETAKQTRQNTNNALTASSPKLDDKSKREIKDLELEADRLRIRIKELRQQADQEPDKQRAKQLKDEAKALQLQVDQLRLKAKELKNSPADFGLNVPAVEKKTEEAMSAVDAASAQMKPKGKQLALDLNAGVEDGLTVLQKTLRAAANQIGEAFGFEDIGGKWDKAAEKAKFNDIPKNFMEATGKQFMSDLGISGSGFLPQLLERGAKIVYNVSSVQEVNAMERNRQTREKAQYLGR</sequence>
<proteinExistence type="predicted"/>
<dbReference type="SUPFAM" id="SSF48371">
    <property type="entry name" value="ARM repeat"/>
    <property type="match status" value="1"/>
</dbReference>
<dbReference type="EMBL" id="CP046171">
    <property type="protein sequence ID" value="QIS05935.1"/>
    <property type="molecule type" value="Genomic_DNA"/>
</dbReference>
<protein>
    <recommendedName>
        <fullName evidence="5">Phage-related protein</fullName>
    </recommendedName>
</protein>
<gene>
    <name evidence="3" type="ORF">F5X71_29750</name>
</gene>
<keyword evidence="2" id="KW-0812">Transmembrane</keyword>
<name>A0A6G9XYB7_NOCBR</name>
<evidence type="ECO:0008006" key="5">
    <source>
        <dbReference type="Google" id="ProtNLM"/>
    </source>
</evidence>
<feature type="region of interest" description="Disordered" evidence="1">
    <location>
        <begin position="865"/>
        <end position="885"/>
    </location>
</feature>
<organism evidence="3 4">
    <name type="scientific">Nocardia brasiliensis</name>
    <dbReference type="NCBI Taxonomy" id="37326"/>
    <lineage>
        <taxon>Bacteria</taxon>
        <taxon>Bacillati</taxon>
        <taxon>Actinomycetota</taxon>
        <taxon>Actinomycetes</taxon>
        <taxon>Mycobacteriales</taxon>
        <taxon>Nocardiaceae</taxon>
        <taxon>Nocardia</taxon>
    </lineage>
</organism>
<reference evidence="3 4" key="1">
    <citation type="journal article" date="2019" name="ACS Chem. Biol.">
        <title>Identification and Mobilization of a Cryptic Antibiotic Biosynthesis Gene Locus from a Human-Pathogenic Nocardia Isolate.</title>
        <authorList>
            <person name="Herisse M."/>
            <person name="Ishida K."/>
            <person name="Porter J.L."/>
            <person name="Howden B."/>
            <person name="Hertweck C."/>
            <person name="Stinear T.P."/>
            <person name="Pidot S.J."/>
        </authorList>
    </citation>
    <scope>NUCLEOTIDE SEQUENCE [LARGE SCALE GENOMIC DNA]</scope>
    <source>
        <strain evidence="3 4">AUSMDU00024985</strain>
    </source>
</reference>
<evidence type="ECO:0000313" key="4">
    <source>
        <dbReference type="Proteomes" id="UP000501705"/>
    </source>
</evidence>
<evidence type="ECO:0000313" key="3">
    <source>
        <dbReference type="EMBL" id="QIS05935.1"/>
    </source>
</evidence>
<keyword evidence="2" id="KW-0472">Membrane</keyword>
<evidence type="ECO:0000256" key="1">
    <source>
        <dbReference type="SAM" id="MobiDB-lite"/>
    </source>
</evidence>